<dbReference type="InterPro" id="IPR011991">
    <property type="entry name" value="ArsR-like_HTH"/>
</dbReference>
<protein>
    <submittedName>
        <fullName evidence="2">DNA-binding transcriptional regulator, MarR family</fullName>
    </submittedName>
</protein>
<dbReference type="GO" id="GO:0006950">
    <property type="term" value="P:response to stress"/>
    <property type="evidence" value="ECO:0007669"/>
    <property type="project" value="TreeGrafter"/>
</dbReference>
<name>A0A2Y9A3Q9_9MICO</name>
<dbReference type="PANTHER" id="PTHR33164">
    <property type="entry name" value="TRANSCRIPTIONAL REGULATOR, MARR FAMILY"/>
    <property type="match status" value="1"/>
</dbReference>
<dbReference type="GO" id="GO:0003700">
    <property type="term" value="F:DNA-binding transcription factor activity"/>
    <property type="evidence" value="ECO:0007669"/>
    <property type="project" value="InterPro"/>
</dbReference>
<dbReference type="InterPro" id="IPR036390">
    <property type="entry name" value="WH_DNA-bd_sf"/>
</dbReference>
<gene>
    <name evidence="2" type="ORF">SAMN05216184_10236</name>
</gene>
<dbReference type="RefSeq" id="WP_110851390.1">
    <property type="nucleotide sequence ID" value="NZ_QKLZ01000002.1"/>
</dbReference>
<dbReference type="PROSITE" id="PS50995">
    <property type="entry name" value="HTH_MARR_2"/>
    <property type="match status" value="1"/>
</dbReference>
<dbReference type="InterPro" id="IPR036388">
    <property type="entry name" value="WH-like_DNA-bd_sf"/>
</dbReference>
<dbReference type="CDD" id="cd00090">
    <property type="entry name" value="HTH_ARSR"/>
    <property type="match status" value="1"/>
</dbReference>
<dbReference type="PANTHER" id="PTHR33164:SF57">
    <property type="entry name" value="MARR-FAMILY TRANSCRIPTIONAL REGULATOR"/>
    <property type="match status" value="1"/>
</dbReference>
<dbReference type="PRINTS" id="PR00598">
    <property type="entry name" value="HTHMARR"/>
</dbReference>
<dbReference type="SMART" id="SM00347">
    <property type="entry name" value="HTH_MARR"/>
    <property type="match status" value="1"/>
</dbReference>
<dbReference type="EMBL" id="UETB01000002">
    <property type="protein sequence ID" value="SSA39121.1"/>
    <property type="molecule type" value="Genomic_DNA"/>
</dbReference>
<proteinExistence type="predicted"/>
<dbReference type="Gene3D" id="1.10.10.10">
    <property type="entry name" value="Winged helix-like DNA-binding domain superfamily/Winged helix DNA-binding domain"/>
    <property type="match status" value="1"/>
</dbReference>
<accession>A0A2Y9A3Q9</accession>
<dbReference type="SUPFAM" id="SSF46785">
    <property type="entry name" value="Winged helix' DNA-binding domain"/>
    <property type="match status" value="1"/>
</dbReference>
<dbReference type="InterPro" id="IPR039422">
    <property type="entry name" value="MarR/SlyA-like"/>
</dbReference>
<feature type="domain" description="HTH marR-type" evidence="1">
    <location>
        <begin position="9"/>
        <end position="145"/>
    </location>
</feature>
<dbReference type="Proteomes" id="UP000250222">
    <property type="component" value="Unassembled WGS sequence"/>
</dbReference>
<dbReference type="Pfam" id="PF01047">
    <property type="entry name" value="MarR"/>
    <property type="match status" value="1"/>
</dbReference>
<evidence type="ECO:0000313" key="2">
    <source>
        <dbReference type="EMBL" id="SSA39121.1"/>
    </source>
</evidence>
<dbReference type="GO" id="GO:0003677">
    <property type="term" value="F:DNA binding"/>
    <property type="evidence" value="ECO:0007669"/>
    <property type="project" value="UniProtKB-KW"/>
</dbReference>
<dbReference type="AlphaFoldDB" id="A0A2Y9A3Q9"/>
<organism evidence="2 3">
    <name type="scientific">Georgenia satyanarayanai</name>
    <dbReference type="NCBI Taxonomy" id="860221"/>
    <lineage>
        <taxon>Bacteria</taxon>
        <taxon>Bacillati</taxon>
        <taxon>Actinomycetota</taxon>
        <taxon>Actinomycetes</taxon>
        <taxon>Micrococcales</taxon>
        <taxon>Bogoriellaceae</taxon>
        <taxon>Georgenia</taxon>
    </lineage>
</organism>
<keyword evidence="3" id="KW-1185">Reference proteome</keyword>
<keyword evidence="2" id="KW-0238">DNA-binding</keyword>
<evidence type="ECO:0000259" key="1">
    <source>
        <dbReference type="PROSITE" id="PS50995"/>
    </source>
</evidence>
<sequence length="170" mass="18158">MSQQCPSEHDRLIDEVRAAGEMVAKFFVHEQLGPILGSTLTMQQLKLVALLATHGPLGGHDLARHLDVSMPTVSGIVDRLVERGMVERRADPRDRRVRLTALSPAGEAFIAEHDAAGWRVGMEILHAMAPEDLRALARGLAAMWAAVEAKVASEGGCLPDGCAGGPRTAP</sequence>
<evidence type="ECO:0000313" key="3">
    <source>
        <dbReference type="Proteomes" id="UP000250222"/>
    </source>
</evidence>
<dbReference type="InterPro" id="IPR000835">
    <property type="entry name" value="HTH_MarR-typ"/>
</dbReference>
<dbReference type="OrthoDB" id="9815567at2"/>
<reference evidence="2 3" key="1">
    <citation type="submission" date="2016-10" db="EMBL/GenBank/DDBJ databases">
        <authorList>
            <person name="Cai Z."/>
        </authorList>
    </citation>
    <scope>NUCLEOTIDE SEQUENCE [LARGE SCALE GENOMIC DNA]</scope>
    <source>
        <strain evidence="2 3">CGMCC 1.10826</strain>
    </source>
</reference>